<reference evidence="1 2" key="1">
    <citation type="submission" date="2024-08" db="EMBL/GenBank/DDBJ databases">
        <authorList>
            <person name="Cucini C."/>
            <person name="Frati F."/>
        </authorList>
    </citation>
    <scope>NUCLEOTIDE SEQUENCE [LARGE SCALE GENOMIC DNA]</scope>
</reference>
<name>A0ABP1QQH0_9HEXA</name>
<dbReference type="EMBL" id="CAXLJM020000039">
    <property type="protein sequence ID" value="CAL8107835.1"/>
    <property type="molecule type" value="Genomic_DNA"/>
</dbReference>
<keyword evidence="2" id="KW-1185">Reference proteome</keyword>
<accession>A0ABP1QQH0</accession>
<organism evidence="1 2">
    <name type="scientific">Orchesella dallaii</name>
    <dbReference type="NCBI Taxonomy" id="48710"/>
    <lineage>
        <taxon>Eukaryota</taxon>
        <taxon>Metazoa</taxon>
        <taxon>Ecdysozoa</taxon>
        <taxon>Arthropoda</taxon>
        <taxon>Hexapoda</taxon>
        <taxon>Collembola</taxon>
        <taxon>Entomobryomorpha</taxon>
        <taxon>Entomobryoidea</taxon>
        <taxon>Orchesellidae</taxon>
        <taxon>Orchesellinae</taxon>
        <taxon>Orchesella</taxon>
    </lineage>
</organism>
<evidence type="ECO:0000313" key="1">
    <source>
        <dbReference type="EMBL" id="CAL8107835.1"/>
    </source>
</evidence>
<protein>
    <submittedName>
        <fullName evidence="1">Uncharacterized protein</fullName>
    </submittedName>
</protein>
<evidence type="ECO:0000313" key="2">
    <source>
        <dbReference type="Proteomes" id="UP001642540"/>
    </source>
</evidence>
<proteinExistence type="predicted"/>
<sequence length="187" mass="21842">MEEQNKKVNPMGETMTKVYSTFLEFVNGQVYCSTLGVHLEQEIAEYFLKCIEFLAVETPSGTMFEDKYVILQSAITTLFYVSKKLADNFIKNYWKASCEITAELKKVRKLSQIMKLTKRAKEDPLSVEVELQKIKKKADEAKSQFDRFKAEWEGIKEDFHRRIDACIQLRRTMLEVVTEQMQQAAEK</sequence>
<comment type="caution">
    <text evidence="1">The sequence shown here is derived from an EMBL/GenBank/DDBJ whole genome shotgun (WGS) entry which is preliminary data.</text>
</comment>
<dbReference type="Proteomes" id="UP001642540">
    <property type="component" value="Unassembled WGS sequence"/>
</dbReference>
<gene>
    <name evidence="1" type="ORF">ODALV1_LOCUS12786</name>
</gene>